<dbReference type="Proteomes" id="UP001198701">
    <property type="component" value="Unassembled WGS sequence"/>
</dbReference>
<feature type="signal peptide" evidence="3">
    <location>
        <begin position="1"/>
        <end position="20"/>
    </location>
</feature>
<keyword evidence="6" id="KW-1185">Reference proteome</keyword>
<gene>
    <name evidence="5" type="ORF">LMJ30_20915</name>
</gene>
<evidence type="ECO:0000256" key="2">
    <source>
        <dbReference type="ARBA" id="ARBA00023008"/>
    </source>
</evidence>
<reference evidence="5 6" key="1">
    <citation type="submission" date="2021-11" db="EMBL/GenBank/DDBJ databases">
        <authorList>
            <person name="Huq M.A."/>
        </authorList>
    </citation>
    <scope>NUCLEOTIDE SEQUENCE [LARGE SCALE GENOMIC DNA]</scope>
    <source>
        <strain evidence="5 6">MAHUQ-52</strain>
    </source>
</reference>
<evidence type="ECO:0000256" key="3">
    <source>
        <dbReference type="SAM" id="SignalP"/>
    </source>
</evidence>
<feature type="chain" id="PRO_5047370383" evidence="3">
    <location>
        <begin position="21"/>
        <end position="195"/>
    </location>
</feature>
<accession>A0ABS8J1B6</accession>
<organism evidence="5 6">
    <name type="scientific">Massilia agrisoli</name>
    <dbReference type="NCBI Taxonomy" id="2892444"/>
    <lineage>
        <taxon>Bacteria</taxon>
        <taxon>Pseudomonadati</taxon>
        <taxon>Pseudomonadota</taxon>
        <taxon>Betaproteobacteria</taxon>
        <taxon>Burkholderiales</taxon>
        <taxon>Oxalobacteraceae</taxon>
        <taxon>Telluria group</taxon>
        <taxon>Massilia</taxon>
    </lineage>
</organism>
<dbReference type="Gene3D" id="3.40.30.10">
    <property type="entry name" value="Glutaredoxin"/>
    <property type="match status" value="1"/>
</dbReference>
<dbReference type="EMBL" id="JAJHPV010000021">
    <property type="protein sequence ID" value="MCC6073399.1"/>
    <property type="molecule type" value="Genomic_DNA"/>
</dbReference>
<dbReference type="SUPFAM" id="SSF52833">
    <property type="entry name" value="Thioredoxin-like"/>
    <property type="match status" value="1"/>
</dbReference>
<dbReference type="PANTHER" id="PTHR12151">
    <property type="entry name" value="ELECTRON TRANSPORT PROTIN SCO1/SENC FAMILY MEMBER"/>
    <property type="match status" value="1"/>
</dbReference>
<keyword evidence="3" id="KW-0732">Signal</keyword>
<dbReference type="InterPro" id="IPR036249">
    <property type="entry name" value="Thioredoxin-like_sf"/>
</dbReference>
<dbReference type="InterPro" id="IPR003782">
    <property type="entry name" value="SCO1/SenC"/>
</dbReference>
<dbReference type="Pfam" id="PF02630">
    <property type="entry name" value="SCO1-SenC"/>
    <property type="match status" value="1"/>
</dbReference>
<dbReference type="CDD" id="cd02968">
    <property type="entry name" value="SCO"/>
    <property type="match status" value="1"/>
</dbReference>
<dbReference type="InterPro" id="IPR013766">
    <property type="entry name" value="Thioredoxin_domain"/>
</dbReference>
<dbReference type="PROSITE" id="PS51352">
    <property type="entry name" value="THIOREDOXIN_2"/>
    <property type="match status" value="1"/>
</dbReference>
<keyword evidence="2" id="KW-0186">Copper</keyword>
<name>A0ABS8J1B6_9BURK</name>
<feature type="domain" description="Thioredoxin" evidence="4">
    <location>
        <begin position="31"/>
        <end position="194"/>
    </location>
</feature>
<dbReference type="PANTHER" id="PTHR12151:SF25">
    <property type="entry name" value="LINALOOL DEHYDRATASE_ISOMERASE DOMAIN-CONTAINING PROTEIN"/>
    <property type="match status" value="1"/>
</dbReference>
<evidence type="ECO:0000313" key="5">
    <source>
        <dbReference type="EMBL" id="MCC6073399.1"/>
    </source>
</evidence>
<comment type="similarity">
    <text evidence="1">Belongs to the SCO1/2 family.</text>
</comment>
<sequence>MFKSILVLASFLLCAAGAAAQPVAGLKSGLFEPPRVAPPIGLRATDGSVFDLAKYRGKVVVLEFGFTHCVEVCPVSLYALSQARKLLGADAARLQVVFISVDPERDSIARMRDYLAPFGPGILGVTGSAGQVDAVLKAYGITATKRMTGGSKTEYMMAHSSYLYFVDTRGMLRAMMPFGRPAADIARDVQLLLRN</sequence>
<protein>
    <submittedName>
        <fullName evidence="5">SCO family protein</fullName>
    </submittedName>
</protein>
<dbReference type="RefSeq" id="WP_229434490.1">
    <property type="nucleotide sequence ID" value="NZ_JAJHPV010000021.1"/>
</dbReference>
<proteinExistence type="inferred from homology"/>
<comment type="caution">
    <text evidence="5">The sequence shown here is derived from an EMBL/GenBank/DDBJ whole genome shotgun (WGS) entry which is preliminary data.</text>
</comment>
<evidence type="ECO:0000313" key="6">
    <source>
        <dbReference type="Proteomes" id="UP001198701"/>
    </source>
</evidence>
<evidence type="ECO:0000259" key="4">
    <source>
        <dbReference type="PROSITE" id="PS51352"/>
    </source>
</evidence>
<evidence type="ECO:0000256" key="1">
    <source>
        <dbReference type="ARBA" id="ARBA00010996"/>
    </source>
</evidence>